<dbReference type="Proteomes" id="UP000299102">
    <property type="component" value="Unassembled WGS sequence"/>
</dbReference>
<reference evidence="1 2" key="1">
    <citation type="journal article" date="2019" name="Commun. Biol.">
        <title>The bagworm genome reveals a unique fibroin gene that provides high tensile strength.</title>
        <authorList>
            <person name="Kono N."/>
            <person name="Nakamura H."/>
            <person name="Ohtoshi R."/>
            <person name="Tomita M."/>
            <person name="Numata K."/>
            <person name="Arakawa K."/>
        </authorList>
    </citation>
    <scope>NUCLEOTIDE SEQUENCE [LARGE SCALE GENOMIC DNA]</scope>
</reference>
<sequence>MLVSGTKQETFRSVKANKRSVTTLRTSECAVERIFYMYLDTLVIWFLRCEQTETETDPSRPNHSVKSDGKLRSLDLALSTLSRSGLEATNDRHHECGNNVLDRGLTDVY</sequence>
<organism evidence="1 2">
    <name type="scientific">Eumeta variegata</name>
    <name type="common">Bagworm moth</name>
    <name type="synonym">Eumeta japonica</name>
    <dbReference type="NCBI Taxonomy" id="151549"/>
    <lineage>
        <taxon>Eukaryota</taxon>
        <taxon>Metazoa</taxon>
        <taxon>Ecdysozoa</taxon>
        <taxon>Arthropoda</taxon>
        <taxon>Hexapoda</taxon>
        <taxon>Insecta</taxon>
        <taxon>Pterygota</taxon>
        <taxon>Neoptera</taxon>
        <taxon>Endopterygota</taxon>
        <taxon>Lepidoptera</taxon>
        <taxon>Glossata</taxon>
        <taxon>Ditrysia</taxon>
        <taxon>Tineoidea</taxon>
        <taxon>Psychidae</taxon>
        <taxon>Oiketicinae</taxon>
        <taxon>Eumeta</taxon>
    </lineage>
</organism>
<comment type="caution">
    <text evidence="1">The sequence shown here is derived from an EMBL/GenBank/DDBJ whole genome shotgun (WGS) entry which is preliminary data.</text>
</comment>
<protein>
    <submittedName>
        <fullName evidence="1">Uncharacterized protein</fullName>
    </submittedName>
</protein>
<accession>A0A4C1XKX2</accession>
<dbReference type="EMBL" id="BGZK01000851">
    <property type="protein sequence ID" value="GBP62865.1"/>
    <property type="molecule type" value="Genomic_DNA"/>
</dbReference>
<dbReference type="AlphaFoldDB" id="A0A4C1XKX2"/>
<keyword evidence="2" id="KW-1185">Reference proteome</keyword>
<evidence type="ECO:0000313" key="2">
    <source>
        <dbReference type="Proteomes" id="UP000299102"/>
    </source>
</evidence>
<gene>
    <name evidence="1" type="ORF">EVAR_44721_1</name>
</gene>
<evidence type="ECO:0000313" key="1">
    <source>
        <dbReference type="EMBL" id="GBP62865.1"/>
    </source>
</evidence>
<proteinExistence type="predicted"/>
<name>A0A4C1XKX2_EUMVA</name>